<dbReference type="PROSITE" id="PS50811">
    <property type="entry name" value="WRKY"/>
    <property type="match status" value="1"/>
</dbReference>
<dbReference type="PANTHER" id="PTHR31221">
    <property type="entry name" value="WRKY TRANSCRIPTION FACTOR PROTEIN 1-RELATED"/>
    <property type="match status" value="1"/>
</dbReference>
<protein>
    <submittedName>
        <fullName evidence="8">WRKY transcription factor</fullName>
    </submittedName>
</protein>
<keyword evidence="9" id="KW-1185">Reference proteome</keyword>
<evidence type="ECO:0000256" key="5">
    <source>
        <dbReference type="ARBA" id="ARBA00023242"/>
    </source>
</evidence>
<evidence type="ECO:0000256" key="4">
    <source>
        <dbReference type="ARBA" id="ARBA00023163"/>
    </source>
</evidence>
<evidence type="ECO:0000259" key="7">
    <source>
        <dbReference type="PROSITE" id="PS50811"/>
    </source>
</evidence>
<evidence type="ECO:0000256" key="3">
    <source>
        <dbReference type="ARBA" id="ARBA00023125"/>
    </source>
</evidence>
<dbReference type="GO" id="GO:0003677">
    <property type="term" value="F:DNA binding"/>
    <property type="evidence" value="ECO:0007669"/>
    <property type="project" value="UniProtKB-KW"/>
</dbReference>
<evidence type="ECO:0000256" key="2">
    <source>
        <dbReference type="ARBA" id="ARBA00023015"/>
    </source>
</evidence>
<feature type="compositionally biased region" description="Basic residues" evidence="6">
    <location>
        <begin position="106"/>
        <end position="116"/>
    </location>
</feature>
<dbReference type="Gene3D" id="2.20.25.80">
    <property type="entry name" value="WRKY domain"/>
    <property type="match status" value="1"/>
</dbReference>
<dbReference type="InterPro" id="IPR036576">
    <property type="entry name" value="WRKY_dom_sf"/>
</dbReference>
<feature type="compositionally biased region" description="Polar residues" evidence="6">
    <location>
        <begin position="34"/>
        <end position="44"/>
    </location>
</feature>
<keyword evidence="4" id="KW-0804">Transcription</keyword>
<feature type="domain" description="WRKY" evidence="7">
    <location>
        <begin position="126"/>
        <end position="191"/>
    </location>
</feature>
<dbReference type="Proteomes" id="UP001632038">
    <property type="component" value="Unassembled WGS sequence"/>
</dbReference>
<dbReference type="InterPro" id="IPR003657">
    <property type="entry name" value="WRKY_dom"/>
</dbReference>
<evidence type="ECO:0000313" key="9">
    <source>
        <dbReference type="Proteomes" id="UP001632038"/>
    </source>
</evidence>
<evidence type="ECO:0000313" key="8">
    <source>
        <dbReference type="EMBL" id="KAL3643599.1"/>
    </source>
</evidence>
<dbReference type="AlphaFoldDB" id="A0ABD3DRU4"/>
<evidence type="ECO:0000256" key="6">
    <source>
        <dbReference type="SAM" id="MobiDB-lite"/>
    </source>
</evidence>
<dbReference type="EMBL" id="JAVIJP010000016">
    <property type="protein sequence ID" value="KAL3643599.1"/>
    <property type="molecule type" value="Genomic_DNA"/>
</dbReference>
<accession>A0ABD3DRU4</accession>
<keyword evidence="3" id="KW-0238">DNA-binding</keyword>
<name>A0ABD3DRU4_9LAMI</name>
<dbReference type="PANTHER" id="PTHR31221:SF358">
    <property type="entry name" value="WRKY TRANSCRIPTION FACTOR 71"/>
    <property type="match status" value="1"/>
</dbReference>
<feature type="region of interest" description="Disordered" evidence="6">
    <location>
        <begin position="213"/>
        <end position="277"/>
    </location>
</feature>
<dbReference type="Pfam" id="PF03106">
    <property type="entry name" value="WRKY"/>
    <property type="match status" value="1"/>
</dbReference>
<dbReference type="SUPFAM" id="SSF118290">
    <property type="entry name" value="WRKY DNA-binding domain"/>
    <property type="match status" value="1"/>
</dbReference>
<dbReference type="GO" id="GO:0005634">
    <property type="term" value="C:nucleus"/>
    <property type="evidence" value="ECO:0007669"/>
    <property type="project" value="UniProtKB-SubCell"/>
</dbReference>
<feature type="region of interest" description="Disordered" evidence="6">
    <location>
        <begin position="62"/>
        <end position="121"/>
    </location>
</feature>
<gene>
    <name evidence="8" type="primary">WRKY28_1</name>
    <name evidence="8" type="ORF">CASFOL_014414</name>
</gene>
<proteinExistence type="predicted"/>
<comment type="subcellular location">
    <subcellularLocation>
        <location evidence="1">Nucleus</location>
    </subcellularLocation>
</comment>
<feature type="compositionally biased region" description="Polar residues" evidence="6">
    <location>
        <begin position="240"/>
        <end position="260"/>
    </location>
</feature>
<dbReference type="InterPro" id="IPR044810">
    <property type="entry name" value="WRKY_plant"/>
</dbReference>
<feature type="region of interest" description="Disordered" evidence="6">
    <location>
        <begin position="14"/>
        <end position="44"/>
    </location>
</feature>
<dbReference type="SMART" id="SM00774">
    <property type="entry name" value="WRKY"/>
    <property type="match status" value="1"/>
</dbReference>
<reference evidence="9" key="1">
    <citation type="journal article" date="2024" name="IScience">
        <title>Strigolactones Initiate the Formation of Haustorium-like Structures in Castilleja.</title>
        <authorList>
            <person name="Buerger M."/>
            <person name="Peterson D."/>
            <person name="Chory J."/>
        </authorList>
    </citation>
    <scope>NUCLEOTIDE SEQUENCE [LARGE SCALE GENOMIC DNA]</scope>
</reference>
<keyword evidence="5" id="KW-0539">Nucleus</keyword>
<comment type="caution">
    <text evidence="8">The sequence shown here is derived from an EMBL/GenBank/DDBJ whole genome shotgun (WGS) entry which is preliminary data.</text>
</comment>
<feature type="compositionally biased region" description="Basic and acidic residues" evidence="6">
    <location>
        <begin position="81"/>
        <end position="105"/>
    </location>
</feature>
<sequence>MSDEFKEFYYHPQFDHDDHHRRSNSGGGAAAFPNSGNTLHNNMQMFDPSYLSFSEFLTGPTAQNPFPGPFDSSSVSSGSNEGKKEAKETLENEEYHESYKKDDKSKKKGADKKKQRQQQFAFMTKSEVDHLEDGYKWRKYGQKAVKNNAYPRSYYKCTTQQCSVKKRVERSFENPSIVVTTYEGQHNHHVPEAPRGRLAAGMFAPSMISSPFGPSEGPNSFPQELLGQMTHPYSYGGDEGTSNVTDPQTNGSSPRQQYNQFPDYGLLQDITSPAFPR</sequence>
<organism evidence="8 9">
    <name type="scientific">Castilleja foliolosa</name>
    <dbReference type="NCBI Taxonomy" id="1961234"/>
    <lineage>
        <taxon>Eukaryota</taxon>
        <taxon>Viridiplantae</taxon>
        <taxon>Streptophyta</taxon>
        <taxon>Embryophyta</taxon>
        <taxon>Tracheophyta</taxon>
        <taxon>Spermatophyta</taxon>
        <taxon>Magnoliopsida</taxon>
        <taxon>eudicotyledons</taxon>
        <taxon>Gunneridae</taxon>
        <taxon>Pentapetalae</taxon>
        <taxon>asterids</taxon>
        <taxon>lamiids</taxon>
        <taxon>Lamiales</taxon>
        <taxon>Orobanchaceae</taxon>
        <taxon>Pedicularideae</taxon>
        <taxon>Castillejinae</taxon>
        <taxon>Castilleja</taxon>
    </lineage>
</organism>
<evidence type="ECO:0000256" key="1">
    <source>
        <dbReference type="ARBA" id="ARBA00004123"/>
    </source>
</evidence>
<keyword evidence="2" id="KW-0805">Transcription regulation</keyword>
<dbReference type="FunFam" id="2.20.25.80:FF:000003">
    <property type="entry name" value="WRKY transcription factor 57"/>
    <property type="match status" value="1"/>
</dbReference>